<dbReference type="InterPro" id="IPR002139">
    <property type="entry name" value="Ribo/fructo_kinase"/>
</dbReference>
<accession>A0A2T1DE48</accession>
<keyword evidence="5" id="KW-0067">ATP-binding</keyword>
<dbReference type="GO" id="GO:0005524">
    <property type="term" value="F:ATP binding"/>
    <property type="evidence" value="ECO:0007669"/>
    <property type="project" value="UniProtKB-KW"/>
</dbReference>
<dbReference type="PRINTS" id="PR00990">
    <property type="entry name" value="RIBOKINASE"/>
</dbReference>
<dbReference type="STRING" id="1920490.GCA_001895925_03119"/>
<dbReference type="InterPro" id="IPR011611">
    <property type="entry name" value="PfkB_dom"/>
</dbReference>
<dbReference type="PANTHER" id="PTHR43085:SF1">
    <property type="entry name" value="PSEUDOURIDINE KINASE-RELATED"/>
    <property type="match status" value="1"/>
</dbReference>
<dbReference type="Proteomes" id="UP000238634">
    <property type="component" value="Unassembled WGS sequence"/>
</dbReference>
<comment type="similarity">
    <text evidence="1 6">Belongs to the carbohydrate kinase PfkB family.</text>
</comment>
<reference evidence="8 9" key="1">
    <citation type="submission" date="2018-02" db="EMBL/GenBank/DDBJ databases">
        <authorList>
            <person name="Cohen D.B."/>
            <person name="Kent A.D."/>
        </authorList>
    </citation>
    <scope>NUCLEOTIDE SEQUENCE [LARGE SCALE GENOMIC DNA]</scope>
    <source>
        <strain evidence="8 9">ULC007</strain>
    </source>
</reference>
<keyword evidence="9" id="KW-1185">Reference proteome</keyword>
<dbReference type="EMBL" id="PVWG01000015">
    <property type="protein sequence ID" value="PSB18736.1"/>
    <property type="molecule type" value="Genomic_DNA"/>
</dbReference>
<name>A0A2T1DE48_9CYAN</name>
<evidence type="ECO:0000313" key="9">
    <source>
        <dbReference type="Proteomes" id="UP000238634"/>
    </source>
</evidence>
<evidence type="ECO:0000256" key="2">
    <source>
        <dbReference type="ARBA" id="ARBA00022679"/>
    </source>
</evidence>
<evidence type="ECO:0000256" key="1">
    <source>
        <dbReference type="ARBA" id="ARBA00010688"/>
    </source>
</evidence>
<dbReference type="Gene3D" id="3.40.1190.20">
    <property type="match status" value="1"/>
</dbReference>
<keyword evidence="2 6" id="KW-0808">Transferase</keyword>
<dbReference type="RefSeq" id="WP_073069786.1">
    <property type="nucleotide sequence ID" value="NZ_MPPI01000003.1"/>
</dbReference>
<protein>
    <submittedName>
        <fullName evidence="8">Carbohydrate kinase</fullName>
    </submittedName>
</protein>
<evidence type="ECO:0000256" key="3">
    <source>
        <dbReference type="ARBA" id="ARBA00022741"/>
    </source>
</evidence>
<evidence type="ECO:0000256" key="4">
    <source>
        <dbReference type="ARBA" id="ARBA00022777"/>
    </source>
</evidence>
<keyword evidence="3" id="KW-0547">Nucleotide-binding</keyword>
<proteinExistence type="inferred from homology"/>
<dbReference type="AlphaFoldDB" id="A0A2T1DE48"/>
<dbReference type="SUPFAM" id="SSF53613">
    <property type="entry name" value="Ribokinase-like"/>
    <property type="match status" value="1"/>
</dbReference>
<sequence>MTHPRVICLGEILFDCIADQPGRSLETVESWTSYPGGAPANVACALTKLGTPSAFVGCVGQDDPGRSLVELLQTIGVDTTGIQSHPTAPTRTVMVLRSESGDRSFVAFGGKRPSSEFADTHLQAAQLTPALFESADFLVLGTLELAYLDSRAAIARALELCEQFFVKIVLDVNWRPVFWADSQAASPMIHDLIKRVDFLKLAEEEADWLFGTTDPGAIAHRLGTLEGVLVTAGEKGCAYCLGENEGKVPAFNVEVEDTTGAGDSFVAGFVHQLCQHGIQELANPNLAKKVASYASAAGALTTTRLGAIDAQPTAAEVDAFLYLQQQGG</sequence>
<evidence type="ECO:0000256" key="6">
    <source>
        <dbReference type="RuleBase" id="RU003704"/>
    </source>
</evidence>
<reference evidence="8 9" key="2">
    <citation type="submission" date="2018-03" db="EMBL/GenBank/DDBJ databases">
        <title>The ancient ancestry and fast evolution of plastids.</title>
        <authorList>
            <person name="Moore K.R."/>
            <person name="Magnabosco C."/>
            <person name="Momper L."/>
            <person name="Gold D.A."/>
            <person name="Bosak T."/>
            <person name="Fournier G.P."/>
        </authorList>
    </citation>
    <scope>NUCLEOTIDE SEQUENCE [LARGE SCALE GENOMIC DNA]</scope>
    <source>
        <strain evidence="8 9">ULC007</strain>
    </source>
</reference>
<dbReference type="OrthoDB" id="9813569at2"/>
<organism evidence="8 9">
    <name type="scientific">Phormidesmis priestleyi ULC007</name>
    <dbReference type="NCBI Taxonomy" id="1920490"/>
    <lineage>
        <taxon>Bacteria</taxon>
        <taxon>Bacillati</taxon>
        <taxon>Cyanobacteriota</taxon>
        <taxon>Cyanophyceae</taxon>
        <taxon>Leptolyngbyales</taxon>
        <taxon>Leptolyngbyaceae</taxon>
        <taxon>Phormidesmis</taxon>
    </lineage>
</organism>
<dbReference type="InterPro" id="IPR002173">
    <property type="entry name" value="Carboh/pur_kinase_PfkB_CS"/>
</dbReference>
<dbReference type="PROSITE" id="PS00584">
    <property type="entry name" value="PFKB_KINASES_2"/>
    <property type="match status" value="1"/>
</dbReference>
<dbReference type="InterPro" id="IPR029056">
    <property type="entry name" value="Ribokinase-like"/>
</dbReference>
<evidence type="ECO:0000259" key="7">
    <source>
        <dbReference type="Pfam" id="PF00294"/>
    </source>
</evidence>
<dbReference type="CDD" id="cd01167">
    <property type="entry name" value="bac_FRK"/>
    <property type="match status" value="1"/>
</dbReference>
<gene>
    <name evidence="8" type="ORF">C7B65_14550</name>
</gene>
<comment type="caution">
    <text evidence="8">The sequence shown here is derived from an EMBL/GenBank/DDBJ whole genome shotgun (WGS) entry which is preliminary data.</text>
</comment>
<dbReference type="PANTHER" id="PTHR43085">
    <property type="entry name" value="HEXOKINASE FAMILY MEMBER"/>
    <property type="match status" value="1"/>
</dbReference>
<dbReference type="GO" id="GO:0006000">
    <property type="term" value="P:fructose metabolic process"/>
    <property type="evidence" value="ECO:0007669"/>
    <property type="project" value="UniProtKB-ARBA"/>
</dbReference>
<keyword evidence="4 6" id="KW-0418">Kinase</keyword>
<evidence type="ECO:0000313" key="8">
    <source>
        <dbReference type="EMBL" id="PSB18736.1"/>
    </source>
</evidence>
<dbReference type="Pfam" id="PF00294">
    <property type="entry name" value="PfkB"/>
    <property type="match status" value="1"/>
</dbReference>
<feature type="domain" description="Carbohydrate kinase PfkB" evidence="7">
    <location>
        <begin position="5"/>
        <end position="313"/>
    </location>
</feature>
<dbReference type="InterPro" id="IPR050306">
    <property type="entry name" value="PfkB_Carbo_kinase"/>
</dbReference>
<evidence type="ECO:0000256" key="5">
    <source>
        <dbReference type="ARBA" id="ARBA00022840"/>
    </source>
</evidence>
<dbReference type="PROSITE" id="PS00583">
    <property type="entry name" value="PFKB_KINASES_1"/>
    <property type="match status" value="1"/>
</dbReference>
<dbReference type="GO" id="GO:0008865">
    <property type="term" value="F:fructokinase activity"/>
    <property type="evidence" value="ECO:0007669"/>
    <property type="project" value="UniProtKB-ARBA"/>
</dbReference>